<dbReference type="InterPro" id="IPR002110">
    <property type="entry name" value="Ankyrin_rpt"/>
</dbReference>
<name>A0A232F616_9HYME</name>
<protein>
    <submittedName>
        <fullName evidence="4">Uncharacterized protein</fullName>
    </submittedName>
</protein>
<dbReference type="OrthoDB" id="1577640at2759"/>
<evidence type="ECO:0000256" key="1">
    <source>
        <dbReference type="ARBA" id="ARBA00022737"/>
    </source>
</evidence>
<feature type="repeat" description="ANK" evidence="3">
    <location>
        <begin position="209"/>
        <end position="247"/>
    </location>
</feature>
<sequence>MMSDVNRTESFLTTIKKALRTEDNGAILALLTGVDVKSPIDSGRKTLLHLAAAYGNVFMTNYLIKHGCIIDAEDEDEITPLLLAVYFRHIDVIRILINAGADPCNVNSKDRSPILYIKLWDNGEAIKIVRLGIEEKKVCKEKAMKLFLDANYNNLLYSCYCNSLPYLPYYNSSDRSDELLLIKGIFSRDFHQIQMLLKYGMSAYVQHKDRYTALHAAATIHPQFFPEVLSTMQMLYDRGADVNAKDHKGKTPLHVAVKHVNNQAITWLLKRGADVNARDNNGRIPLHAARNIFWFTGNKSNVNQTLELLLRNGADINAIWTEDRTLLELAKEINEVSTSKLILRELALLEVRGMTLNNRDLGVLEQDADMKLYYDKCKVELQFAKVCKIFEDTTLFDLLTKNMQALNIHAKNKDFRKTFTNLKLSDNFPIISRSLNKFIQHVDLINMTTHAAEVLSEVLSFLDDLVIQKILKYLSTEDLRVLAQ</sequence>
<feature type="repeat" description="ANK" evidence="3">
    <location>
        <begin position="248"/>
        <end position="280"/>
    </location>
</feature>
<evidence type="ECO:0000313" key="4">
    <source>
        <dbReference type="EMBL" id="OXU26261.1"/>
    </source>
</evidence>
<dbReference type="PROSITE" id="PS50088">
    <property type="entry name" value="ANK_REPEAT"/>
    <property type="match status" value="4"/>
</dbReference>
<evidence type="ECO:0000256" key="2">
    <source>
        <dbReference type="ARBA" id="ARBA00023043"/>
    </source>
</evidence>
<dbReference type="Pfam" id="PF12796">
    <property type="entry name" value="Ank_2"/>
    <property type="match status" value="2"/>
</dbReference>
<gene>
    <name evidence="4" type="ORF">TSAR_007121</name>
</gene>
<dbReference type="SMART" id="SM00248">
    <property type="entry name" value="ANK"/>
    <property type="match status" value="5"/>
</dbReference>
<feature type="repeat" description="ANK" evidence="3">
    <location>
        <begin position="43"/>
        <end position="75"/>
    </location>
</feature>
<proteinExistence type="predicted"/>
<reference evidence="4 5" key="1">
    <citation type="journal article" date="2017" name="Curr. Biol.">
        <title>The Evolution of Venom by Co-option of Single-Copy Genes.</title>
        <authorList>
            <person name="Martinson E.O."/>
            <person name="Mrinalini"/>
            <person name="Kelkar Y.D."/>
            <person name="Chang C.H."/>
            <person name="Werren J.H."/>
        </authorList>
    </citation>
    <scope>NUCLEOTIDE SEQUENCE [LARGE SCALE GENOMIC DNA]</scope>
    <source>
        <strain evidence="4 5">Alberta</strain>
        <tissue evidence="4">Whole body</tissue>
    </source>
</reference>
<evidence type="ECO:0000313" key="5">
    <source>
        <dbReference type="Proteomes" id="UP000215335"/>
    </source>
</evidence>
<dbReference type="AlphaFoldDB" id="A0A232F616"/>
<dbReference type="PROSITE" id="PS50297">
    <property type="entry name" value="ANK_REP_REGION"/>
    <property type="match status" value="3"/>
</dbReference>
<dbReference type="PRINTS" id="PR01415">
    <property type="entry name" value="ANKYRIN"/>
</dbReference>
<dbReference type="PANTHER" id="PTHR24189">
    <property type="entry name" value="MYOTROPHIN"/>
    <property type="match status" value="1"/>
</dbReference>
<dbReference type="STRING" id="543379.A0A232F616"/>
<keyword evidence="2 3" id="KW-0040">ANK repeat</keyword>
<dbReference type="InterPro" id="IPR036770">
    <property type="entry name" value="Ankyrin_rpt-contain_sf"/>
</dbReference>
<accession>A0A232F616</accession>
<dbReference type="Gene3D" id="1.25.40.20">
    <property type="entry name" value="Ankyrin repeat-containing domain"/>
    <property type="match status" value="2"/>
</dbReference>
<organism evidence="4 5">
    <name type="scientific">Trichomalopsis sarcophagae</name>
    <dbReference type="NCBI Taxonomy" id="543379"/>
    <lineage>
        <taxon>Eukaryota</taxon>
        <taxon>Metazoa</taxon>
        <taxon>Ecdysozoa</taxon>
        <taxon>Arthropoda</taxon>
        <taxon>Hexapoda</taxon>
        <taxon>Insecta</taxon>
        <taxon>Pterygota</taxon>
        <taxon>Neoptera</taxon>
        <taxon>Endopterygota</taxon>
        <taxon>Hymenoptera</taxon>
        <taxon>Apocrita</taxon>
        <taxon>Proctotrupomorpha</taxon>
        <taxon>Chalcidoidea</taxon>
        <taxon>Pteromalidae</taxon>
        <taxon>Pteromalinae</taxon>
        <taxon>Trichomalopsis</taxon>
    </lineage>
</organism>
<comment type="caution">
    <text evidence="4">The sequence shown here is derived from an EMBL/GenBank/DDBJ whole genome shotgun (WGS) entry which is preliminary data.</text>
</comment>
<dbReference type="Pfam" id="PF00023">
    <property type="entry name" value="Ank"/>
    <property type="match status" value="1"/>
</dbReference>
<keyword evidence="1" id="KW-0677">Repeat</keyword>
<dbReference type="Proteomes" id="UP000215335">
    <property type="component" value="Unassembled WGS sequence"/>
</dbReference>
<dbReference type="PANTHER" id="PTHR24189:SF72">
    <property type="entry name" value="ANKYRIN REPEAT-CONTAINING DOMAIN-CONTAINING PROTEIN"/>
    <property type="match status" value="1"/>
</dbReference>
<dbReference type="InterPro" id="IPR050745">
    <property type="entry name" value="Multifunctional_regulatory"/>
</dbReference>
<feature type="repeat" description="ANK" evidence="3">
    <location>
        <begin position="76"/>
        <end position="108"/>
    </location>
</feature>
<keyword evidence="5" id="KW-1185">Reference proteome</keyword>
<dbReference type="SUPFAM" id="SSF48403">
    <property type="entry name" value="Ankyrin repeat"/>
    <property type="match status" value="1"/>
</dbReference>
<evidence type="ECO:0000256" key="3">
    <source>
        <dbReference type="PROSITE-ProRule" id="PRU00023"/>
    </source>
</evidence>
<dbReference type="EMBL" id="NNAY01000836">
    <property type="protein sequence ID" value="OXU26261.1"/>
    <property type="molecule type" value="Genomic_DNA"/>
</dbReference>